<keyword evidence="1" id="KW-0472">Membrane</keyword>
<keyword evidence="1" id="KW-0812">Transmembrane</keyword>
<feature type="transmembrane region" description="Helical" evidence="1">
    <location>
        <begin position="16"/>
        <end position="38"/>
    </location>
</feature>
<keyword evidence="3" id="KW-1185">Reference proteome</keyword>
<evidence type="ECO:0000256" key="1">
    <source>
        <dbReference type="SAM" id="Phobius"/>
    </source>
</evidence>
<dbReference type="EMBL" id="JACSQN010000004">
    <property type="protein sequence ID" value="MBD7983978.1"/>
    <property type="molecule type" value="Genomic_DNA"/>
</dbReference>
<evidence type="ECO:0000313" key="2">
    <source>
        <dbReference type="EMBL" id="MBD7983978.1"/>
    </source>
</evidence>
<comment type="caution">
    <text evidence="2">The sequence shown here is derived from an EMBL/GenBank/DDBJ whole genome shotgun (WGS) entry which is preliminary data.</text>
</comment>
<dbReference type="Proteomes" id="UP000626786">
    <property type="component" value="Unassembled WGS sequence"/>
</dbReference>
<feature type="transmembrane region" description="Helical" evidence="1">
    <location>
        <begin position="84"/>
        <end position="102"/>
    </location>
</feature>
<feature type="transmembrane region" description="Helical" evidence="1">
    <location>
        <begin position="58"/>
        <end position="78"/>
    </location>
</feature>
<evidence type="ECO:0000313" key="3">
    <source>
        <dbReference type="Proteomes" id="UP000626786"/>
    </source>
</evidence>
<sequence>MAMKQGLHQLDSSHTFLAMGMGSFALFPILLIVTPMMVAKTLHETPSTILLQIPQSAYVTYGIGLLLLTVTFFLLSFLRVSKKAKLISAVIVLLAVFCFVDASQRFARLGWDTLAFKKSIWSETYEYTWDDIDKVVFREVPIKEGTSKFDFHFQDGNRMTLSNNEEMKAWRKKIEQKFEDDGIEYKRG</sequence>
<protein>
    <recommendedName>
        <fullName evidence="4">DUF5673 domain-containing protein</fullName>
    </recommendedName>
</protein>
<dbReference type="RefSeq" id="WP_191693682.1">
    <property type="nucleotide sequence ID" value="NZ_JACSQN010000004.1"/>
</dbReference>
<name>A0ABR8U7G1_9BACL</name>
<accession>A0ABR8U7G1</accession>
<keyword evidence="1" id="KW-1133">Transmembrane helix</keyword>
<proteinExistence type="predicted"/>
<evidence type="ECO:0008006" key="4">
    <source>
        <dbReference type="Google" id="ProtNLM"/>
    </source>
</evidence>
<reference evidence="2 3" key="1">
    <citation type="submission" date="2020-08" db="EMBL/GenBank/DDBJ databases">
        <title>A Genomic Blueprint of the Chicken Gut Microbiome.</title>
        <authorList>
            <person name="Gilroy R."/>
            <person name="Ravi A."/>
            <person name="Getino M."/>
            <person name="Pursley I."/>
            <person name="Horton D.L."/>
            <person name="Alikhan N.-F."/>
            <person name="Baker D."/>
            <person name="Gharbi K."/>
            <person name="Hall N."/>
            <person name="Watson M."/>
            <person name="Adriaenssens E.M."/>
            <person name="Foster-Nyarko E."/>
            <person name="Jarju S."/>
            <person name="Secka A."/>
            <person name="Antonio M."/>
            <person name="Oren A."/>
            <person name="Chaudhuri R."/>
            <person name="La Ragione R.M."/>
            <person name="Hildebrand F."/>
            <person name="Pallen M.J."/>
        </authorList>
    </citation>
    <scope>NUCLEOTIDE SEQUENCE [LARGE SCALE GENOMIC DNA]</scope>
    <source>
        <strain evidence="2 3">Sa2YVA2</strain>
    </source>
</reference>
<organism evidence="2 3">
    <name type="scientific">Sporosarcina quadrami</name>
    <dbReference type="NCBI Taxonomy" id="2762234"/>
    <lineage>
        <taxon>Bacteria</taxon>
        <taxon>Bacillati</taxon>
        <taxon>Bacillota</taxon>
        <taxon>Bacilli</taxon>
        <taxon>Bacillales</taxon>
        <taxon>Caryophanaceae</taxon>
        <taxon>Sporosarcina</taxon>
    </lineage>
</organism>
<gene>
    <name evidence="2" type="ORF">H9649_05260</name>
</gene>